<evidence type="ECO:0000256" key="5">
    <source>
        <dbReference type="ARBA" id="ARBA00022729"/>
    </source>
</evidence>
<dbReference type="SUPFAM" id="SSF55008">
    <property type="entry name" value="HMA, heavy metal-associated domain"/>
    <property type="match status" value="1"/>
</dbReference>
<dbReference type="Proteomes" id="UP000467840">
    <property type="component" value="Chromosome 15"/>
</dbReference>
<dbReference type="Pfam" id="PF00403">
    <property type="entry name" value="HMA"/>
    <property type="match status" value="1"/>
</dbReference>
<evidence type="ECO:0000313" key="8">
    <source>
        <dbReference type="EMBL" id="KAF2314086.1"/>
    </source>
</evidence>
<feature type="chain" id="PRO_5025668344" description="HMA domain-containing protein" evidence="6">
    <location>
        <begin position="26"/>
        <end position="600"/>
    </location>
</feature>
<dbReference type="CDD" id="cd00371">
    <property type="entry name" value="HMA"/>
    <property type="match status" value="1"/>
</dbReference>
<evidence type="ECO:0000256" key="1">
    <source>
        <dbReference type="ARBA" id="ARBA00004613"/>
    </source>
</evidence>
<evidence type="ECO:0000313" key="9">
    <source>
        <dbReference type="Proteomes" id="UP000467840"/>
    </source>
</evidence>
<reference evidence="8 9" key="1">
    <citation type="journal article" date="2020" name="Mol. Plant">
        <title>The Chromosome-Based Rubber Tree Genome Provides New Insights into Spurge Genome Evolution and Rubber Biosynthesis.</title>
        <authorList>
            <person name="Liu J."/>
            <person name="Shi C."/>
            <person name="Shi C.C."/>
            <person name="Li W."/>
            <person name="Zhang Q.J."/>
            <person name="Zhang Y."/>
            <person name="Li K."/>
            <person name="Lu H.F."/>
            <person name="Shi C."/>
            <person name="Zhu S.T."/>
            <person name="Xiao Z.Y."/>
            <person name="Nan H."/>
            <person name="Yue Y."/>
            <person name="Zhu X.G."/>
            <person name="Wu Y."/>
            <person name="Hong X.N."/>
            <person name="Fan G.Y."/>
            <person name="Tong Y."/>
            <person name="Zhang D."/>
            <person name="Mao C.L."/>
            <person name="Liu Y.L."/>
            <person name="Hao S.J."/>
            <person name="Liu W.Q."/>
            <person name="Lv M.Q."/>
            <person name="Zhang H.B."/>
            <person name="Liu Y."/>
            <person name="Hu-Tang G.R."/>
            <person name="Wang J.P."/>
            <person name="Wang J.H."/>
            <person name="Sun Y.H."/>
            <person name="Ni S.B."/>
            <person name="Chen W.B."/>
            <person name="Zhang X.C."/>
            <person name="Jiao Y.N."/>
            <person name="Eichler E.E."/>
            <person name="Li G.H."/>
            <person name="Liu X."/>
            <person name="Gao L.Z."/>
        </authorList>
    </citation>
    <scope>NUCLEOTIDE SEQUENCE [LARGE SCALE GENOMIC DNA]</scope>
    <source>
        <strain evidence="9">cv. GT1</strain>
        <tissue evidence="8">Leaf</tissue>
    </source>
</reference>
<keyword evidence="4" id="KW-0964">Secreted</keyword>
<dbReference type="EMBL" id="JAAGAX010000005">
    <property type="protein sequence ID" value="KAF2314086.1"/>
    <property type="molecule type" value="Genomic_DNA"/>
</dbReference>
<comment type="caution">
    <text evidence="8">The sequence shown here is derived from an EMBL/GenBank/DDBJ whole genome shotgun (WGS) entry which is preliminary data.</text>
</comment>
<keyword evidence="9" id="KW-1185">Reference proteome</keyword>
<accession>A0A6A6MPA6</accession>
<comment type="subcellular location">
    <subcellularLocation>
        <location evidence="1">Secreted</location>
    </subcellularLocation>
</comment>
<comment type="similarity">
    <text evidence="2">Belongs to the plant self-incompatibility (S1) protein family.</text>
</comment>
<feature type="signal peptide" evidence="6">
    <location>
        <begin position="1"/>
        <end position="25"/>
    </location>
</feature>
<evidence type="ECO:0000256" key="6">
    <source>
        <dbReference type="SAM" id="SignalP"/>
    </source>
</evidence>
<sequence>MTWKSSTTLLYRLLAALNAFHFGGGESLPEERKGSNRKRKRSKRVELDGYEAADEENANGDSLRQDPLECEELWLGKAHIPRLSQVRGISKLAAYSLSVIDGKRTRIMRDDLCDHVWEFHFTKLAPEYWRNLDPYWKGTGPPMHRYFHQDGSQTADPGDRVWGGHECCFSVVTSFVGDGTIREHYVRINRWPRMSVSRKQDWSWEMSNHLFCYSSIPDASKEGGTGPLFLVMPQMVEIGGVGMEVTEIIEMRVHMDCAGCESKVKSALQKLKGVDDVDIDMGLQKVTVTGWADQKKVLKTVRKTGRRAELWQLPYNPEHHSYATHYYDQHQVNGPLTYYAPQPSSSYNYYKHGYDSGDHGHYRHPVQSSIFGHQTGAAFSDENPHGYINVAKSCIKYLRTLHGPSQIWAYLWIEKGETKQEQTLDPNHLITMRPTSSQTCHLLIFLTLCISCTIALAEKNIAGFRLHYHVYVINGLNSKEDLLVIHCQSKDDDLGTHELKLGQNFHLEFRINWSRTTLFFCRMKWDQKDTSFDVFRANDDGLECEKSGNCHWLAARTGFYPSDDNLLGGKHMIGLDSHKSHLIVDDVGFITQNKMNMLVL</sequence>
<keyword evidence="5 6" id="KW-0732">Signal</keyword>
<dbReference type="AlphaFoldDB" id="A0A6A6MPA6"/>
<dbReference type="Pfam" id="PF05938">
    <property type="entry name" value="Self-incomp_S1"/>
    <property type="match status" value="1"/>
</dbReference>
<proteinExistence type="inferred from homology"/>
<evidence type="ECO:0000256" key="4">
    <source>
        <dbReference type="ARBA" id="ARBA00022525"/>
    </source>
</evidence>
<evidence type="ECO:0000256" key="3">
    <source>
        <dbReference type="ARBA" id="ARBA00022471"/>
    </source>
</evidence>
<name>A0A6A6MPA6_HEVBR</name>
<protein>
    <recommendedName>
        <fullName evidence="7">HMA domain-containing protein</fullName>
    </recommendedName>
</protein>
<organism evidence="8 9">
    <name type="scientific">Hevea brasiliensis</name>
    <name type="common">Para rubber tree</name>
    <name type="synonym">Siphonia brasiliensis</name>
    <dbReference type="NCBI Taxonomy" id="3981"/>
    <lineage>
        <taxon>Eukaryota</taxon>
        <taxon>Viridiplantae</taxon>
        <taxon>Streptophyta</taxon>
        <taxon>Embryophyta</taxon>
        <taxon>Tracheophyta</taxon>
        <taxon>Spermatophyta</taxon>
        <taxon>Magnoliopsida</taxon>
        <taxon>eudicotyledons</taxon>
        <taxon>Gunneridae</taxon>
        <taxon>Pentapetalae</taxon>
        <taxon>rosids</taxon>
        <taxon>fabids</taxon>
        <taxon>Malpighiales</taxon>
        <taxon>Euphorbiaceae</taxon>
        <taxon>Crotonoideae</taxon>
        <taxon>Micrandreae</taxon>
        <taxon>Hevea</taxon>
    </lineage>
</organism>
<keyword evidence="3" id="KW-0713">Self-incompatibility</keyword>
<gene>
    <name evidence="8" type="ORF">GH714_022091</name>
</gene>
<dbReference type="GO" id="GO:0046872">
    <property type="term" value="F:metal ion binding"/>
    <property type="evidence" value="ECO:0007669"/>
    <property type="project" value="InterPro"/>
</dbReference>
<evidence type="ECO:0000256" key="2">
    <source>
        <dbReference type="ARBA" id="ARBA00005581"/>
    </source>
</evidence>
<feature type="domain" description="HMA" evidence="7">
    <location>
        <begin position="246"/>
        <end position="309"/>
    </location>
</feature>
<dbReference type="InterPro" id="IPR036163">
    <property type="entry name" value="HMA_dom_sf"/>
</dbReference>
<dbReference type="InterPro" id="IPR010264">
    <property type="entry name" value="Self-incomp_S1"/>
</dbReference>
<dbReference type="PANTHER" id="PTHR48218">
    <property type="entry name" value="F-BOX DOMAIN CONTAINING PROTEIN"/>
    <property type="match status" value="1"/>
</dbReference>
<dbReference type="PROSITE" id="PS50846">
    <property type="entry name" value="HMA_2"/>
    <property type="match status" value="1"/>
</dbReference>
<dbReference type="InterPro" id="IPR006121">
    <property type="entry name" value="HMA_dom"/>
</dbReference>
<dbReference type="Gene3D" id="3.30.70.100">
    <property type="match status" value="1"/>
</dbReference>
<dbReference type="GO" id="GO:0005576">
    <property type="term" value="C:extracellular region"/>
    <property type="evidence" value="ECO:0007669"/>
    <property type="project" value="UniProtKB-SubCell"/>
</dbReference>
<dbReference type="PANTHER" id="PTHR48218:SF3">
    <property type="entry name" value="OS07G0170800 PROTEIN"/>
    <property type="match status" value="1"/>
</dbReference>
<evidence type="ECO:0000259" key="7">
    <source>
        <dbReference type="PROSITE" id="PS50846"/>
    </source>
</evidence>
<dbReference type="GO" id="GO:0060320">
    <property type="term" value="P:rejection of self pollen"/>
    <property type="evidence" value="ECO:0007669"/>
    <property type="project" value="UniProtKB-KW"/>
</dbReference>